<evidence type="ECO:0008006" key="3">
    <source>
        <dbReference type="Google" id="ProtNLM"/>
    </source>
</evidence>
<dbReference type="SUPFAM" id="SSF141452">
    <property type="entry name" value="Hcp1-like"/>
    <property type="match status" value="1"/>
</dbReference>
<evidence type="ECO:0000313" key="1">
    <source>
        <dbReference type="EMBL" id="ABX70941.1"/>
    </source>
</evidence>
<dbReference type="InterPro" id="IPR053165">
    <property type="entry name" value="HSI-I_assembly_Hcp1"/>
</dbReference>
<organism evidence="1 2">
    <name type="scientific">Salmonella paratyphi B (strain ATCC BAA-1250 / SPB7)</name>
    <dbReference type="NCBI Taxonomy" id="1016998"/>
    <lineage>
        <taxon>Bacteria</taxon>
        <taxon>Pseudomonadati</taxon>
        <taxon>Pseudomonadota</taxon>
        <taxon>Gammaproteobacteria</taxon>
        <taxon>Enterobacterales</taxon>
        <taxon>Enterobacteriaceae</taxon>
        <taxon>Salmonella</taxon>
    </lineage>
</organism>
<dbReference type="Gene3D" id="2.30.110.20">
    <property type="entry name" value="Hcp1-like"/>
    <property type="match status" value="1"/>
</dbReference>
<dbReference type="Pfam" id="PF05638">
    <property type="entry name" value="T6SS_HCP"/>
    <property type="match status" value="1"/>
</dbReference>
<accession>A0A6C6ZBG6</accession>
<dbReference type="EMBL" id="CP000886">
    <property type="protein sequence ID" value="ABX70941.1"/>
    <property type="molecule type" value="Genomic_DNA"/>
</dbReference>
<dbReference type="PANTHER" id="PTHR36152:SF1">
    <property type="entry name" value="UBIQUITIN-LIKE DOMAIN-CONTAINING PROTEIN"/>
    <property type="match status" value="1"/>
</dbReference>
<reference evidence="1 2" key="1">
    <citation type="submission" date="2007-11" db="EMBL/GenBank/DDBJ databases">
        <authorList>
            <consortium name="The Salmonella enterica serovar Paratyphi B Genome Sequencing Project"/>
            <person name="McClelland M."/>
            <person name="Sanderson E.K."/>
            <person name="Porwollik S."/>
            <person name="Spieth J."/>
            <person name="Clifton W.S."/>
            <person name="Fulton R."/>
            <person name="Cordes M."/>
            <person name="Wollam A."/>
            <person name="Shah N."/>
            <person name="Pepin K."/>
            <person name="Bhonagiri V."/>
            <person name="Nash W."/>
            <person name="Johnson M."/>
            <person name="Thiruvilangam P."/>
            <person name="Wilson R."/>
        </authorList>
    </citation>
    <scope>NUCLEOTIDE SEQUENCE [LARGE SCALE GENOMIC DNA]</scope>
    <source>
        <strain evidence="2">ATCC BAA-1250 / SPB7</strain>
    </source>
</reference>
<dbReference type="AlphaFoldDB" id="A0A6C6ZBG6"/>
<proteinExistence type="predicted"/>
<dbReference type="PANTHER" id="PTHR36152">
    <property type="entry name" value="CYTOPLASMIC PROTEIN-RELATED"/>
    <property type="match status" value="1"/>
</dbReference>
<dbReference type="Proteomes" id="UP000008556">
    <property type="component" value="Chromosome"/>
</dbReference>
<dbReference type="InterPro" id="IPR036624">
    <property type="entry name" value="Hcp1-lik_sf"/>
</dbReference>
<evidence type="ECO:0000313" key="2">
    <source>
        <dbReference type="Proteomes" id="UP000008556"/>
    </source>
</evidence>
<protein>
    <recommendedName>
        <fullName evidence="3">Hcp1 family type VI secretion system effector</fullName>
    </recommendedName>
</protein>
<gene>
    <name evidence="1" type="ordered locus">SPAB_05673</name>
</gene>
<sequence>MSVFNLVYRDTNEMAGKWNVLSLLAFRPCQPALPHDNHGGGMDAIYLKLDGIEGESRIKGFENQIKLIAYNHNPTKRESGEARGTYIGGLTLTKPVDLATPGLYEHYCNGKTVKEGVLTLCRRDKGAMLPFIIYTLTNVRISRMSNHGDAEGSATETVDLVYSHIRWDIPALASKSKTRRPLHRQALWR</sequence>
<dbReference type="InterPro" id="IPR008514">
    <property type="entry name" value="T6SS_Hcp"/>
</dbReference>
<dbReference type="KEGG" id="spq:SPAB_05673"/>
<name>A0A6C6ZBG6_SALPB</name>